<proteinExistence type="predicted"/>
<reference evidence="2 3" key="1">
    <citation type="submission" date="2024-02" db="EMBL/GenBank/DDBJ databases">
        <title>High-quality chromosome-scale genome assembly of Pensacola bahiagrass (Paspalum notatum Flugge var. saurae).</title>
        <authorList>
            <person name="Vega J.M."/>
            <person name="Podio M."/>
            <person name="Orjuela J."/>
            <person name="Siena L.A."/>
            <person name="Pessino S.C."/>
            <person name="Combes M.C."/>
            <person name="Mariac C."/>
            <person name="Albertini E."/>
            <person name="Pupilli F."/>
            <person name="Ortiz J.P.A."/>
            <person name="Leblanc O."/>
        </authorList>
    </citation>
    <scope>NUCLEOTIDE SEQUENCE [LARGE SCALE GENOMIC DNA]</scope>
    <source>
        <strain evidence="2">R1</strain>
        <tissue evidence="2">Leaf</tissue>
    </source>
</reference>
<evidence type="ECO:0000313" key="2">
    <source>
        <dbReference type="EMBL" id="WVZ51456.1"/>
    </source>
</evidence>
<name>A0AAQ3PR05_PASNO</name>
<evidence type="ECO:0000256" key="1">
    <source>
        <dbReference type="SAM" id="MobiDB-lite"/>
    </source>
</evidence>
<sequence>MQPNRRRQAPSPWNDAAAGPARRRQALAPPATSPGPRVVLPGCSALRNLLPSSFRQILLPPLRNGKTYQVKIVLRCCNLDE</sequence>
<dbReference type="EMBL" id="CP144745">
    <property type="protein sequence ID" value="WVZ51456.1"/>
    <property type="molecule type" value="Genomic_DNA"/>
</dbReference>
<feature type="compositionally biased region" description="Low complexity" evidence="1">
    <location>
        <begin position="16"/>
        <end position="30"/>
    </location>
</feature>
<protein>
    <submittedName>
        <fullName evidence="2">Uncharacterized protein</fullName>
    </submittedName>
</protein>
<dbReference type="Proteomes" id="UP001341281">
    <property type="component" value="Chromosome 01"/>
</dbReference>
<organism evidence="2 3">
    <name type="scientific">Paspalum notatum var. saurae</name>
    <dbReference type="NCBI Taxonomy" id="547442"/>
    <lineage>
        <taxon>Eukaryota</taxon>
        <taxon>Viridiplantae</taxon>
        <taxon>Streptophyta</taxon>
        <taxon>Embryophyta</taxon>
        <taxon>Tracheophyta</taxon>
        <taxon>Spermatophyta</taxon>
        <taxon>Magnoliopsida</taxon>
        <taxon>Liliopsida</taxon>
        <taxon>Poales</taxon>
        <taxon>Poaceae</taxon>
        <taxon>PACMAD clade</taxon>
        <taxon>Panicoideae</taxon>
        <taxon>Andropogonodae</taxon>
        <taxon>Paspaleae</taxon>
        <taxon>Paspalinae</taxon>
        <taxon>Paspalum</taxon>
    </lineage>
</organism>
<evidence type="ECO:0000313" key="3">
    <source>
        <dbReference type="Proteomes" id="UP001341281"/>
    </source>
</evidence>
<accession>A0AAQ3PR05</accession>
<gene>
    <name evidence="2" type="ORF">U9M48_002602</name>
</gene>
<keyword evidence="3" id="KW-1185">Reference proteome</keyword>
<dbReference type="AlphaFoldDB" id="A0AAQ3PR05"/>
<feature type="region of interest" description="Disordered" evidence="1">
    <location>
        <begin position="1"/>
        <end position="37"/>
    </location>
</feature>